<evidence type="ECO:0000313" key="3">
    <source>
        <dbReference type="EMBL" id="VVQ26669.1"/>
    </source>
</evidence>
<dbReference type="RefSeq" id="WP_150788493.1">
    <property type="nucleotide sequence ID" value="NZ_CABVJF010000077.1"/>
</dbReference>
<dbReference type="PANTHER" id="PTHR33055">
    <property type="entry name" value="TRANSPOSASE FOR INSERTION SEQUENCE ELEMENT IS1111A"/>
    <property type="match status" value="1"/>
</dbReference>
<dbReference type="EMBL" id="CABVJF010000077">
    <property type="protein sequence ID" value="VVQ26669.1"/>
    <property type="molecule type" value="Genomic_DNA"/>
</dbReference>
<protein>
    <submittedName>
        <fullName evidence="3">IS110 family transposase ISPpu10</fullName>
    </submittedName>
</protein>
<dbReference type="PANTHER" id="PTHR33055:SF13">
    <property type="entry name" value="TRANSPOSASE"/>
    <property type="match status" value="1"/>
</dbReference>
<dbReference type="Pfam" id="PF02371">
    <property type="entry name" value="Transposase_20"/>
    <property type="match status" value="1"/>
</dbReference>
<organism evidence="3 4">
    <name type="scientific">Pseudomonas fluorescens</name>
    <dbReference type="NCBI Taxonomy" id="294"/>
    <lineage>
        <taxon>Bacteria</taxon>
        <taxon>Pseudomonadati</taxon>
        <taxon>Pseudomonadota</taxon>
        <taxon>Gammaproteobacteria</taxon>
        <taxon>Pseudomonadales</taxon>
        <taxon>Pseudomonadaceae</taxon>
        <taxon>Pseudomonas</taxon>
    </lineage>
</organism>
<dbReference type="InterPro" id="IPR002525">
    <property type="entry name" value="Transp_IS110-like_N"/>
</dbReference>
<sequence>MAMSVSRSVVGVDVAKAEVVVYQADTDLLLPVSNDKPSLTKWLKTLPANSAIAIEATNIYHLDTVELAHAMGHTVYVIDGFRLSNYRKGVGGRAKTDASDARLLARYLKNEEQELRPWSPPPKVYTKLQSLLRRRATLVQARVSLTQSWNDEPLLKAAFKQQIAAMGRLDLLIQKKLLDVVKEAGLLEQVKRCQAVEGVGFLTATALTMAFQRGDFASGDAYIAFLGMDLRVSDSGQMNGRRKLTKKGDSEIRRLLHNAAMAASRSKTWKPFYERYLERGLKTTQVLVILARKLARVAFALMKNQSEYQPNPVFGASPQT</sequence>
<dbReference type="Pfam" id="PF01548">
    <property type="entry name" value="DEDD_Tnp_IS110"/>
    <property type="match status" value="1"/>
</dbReference>
<dbReference type="GO" id="GO:0003677">
    <property type="term" value="F:DNA binding"/>
    <property type="evidence" value="ECO:0007669"/>
    <property type="project" value="InterPro"/>
</dbReference>
<dbReference type="GO" id="GO:0006313">
    <property type="term" value="P:DNA transposition"/>
    <property type="evidence" value="ECO:0007669"/>
    <property type="project" value="InterPro"/>
</dbReference>
<feature type="domain" description="Transposase IS116/IS110/IS902 C-terminal" evidence="2">
    <location>
        <begin position="194"/>
        <end position="273"/>
    </location>
</feature>
<accession>A0A5E7VUT2</accession>
<dbReference type="NCBIfam" id="NF033542">
    <property type="entry name" value="transpos_IS110"/>
    <property type="match status" value="1"/>
</dbReference>
<proteinExistence type="predicted"/>
<reference evidence="3 4" key="1">
    <citation type="submission" date="2019-09" db="EMBL/GenBank/DDBJ databases">
        <authorList>
            <person name="Chandra G."/>
            <person name="Truman W A."/>
        </authorList>
    </citation>
    <scope>NUCLEOTIDE SEQUENCE [LARGE SCALE GENOMIC DNA]</scope>
    <source>
        <strain evidence="3">PS928</strain>
    </source>
</reference>
<dbReference type="InterPro" id="IPR003346">
    <property type="entry name" value="Transposase_20"/>
</dbReference>
<gene>
    <name evidence="3" type="ORF">PS928_06840</name>
</gene>
<dbReference type="GO" id="GO:0004803">
    <property type="term" value="F:transposase activity"/>
    <property type="evidence" value="ECO:0007669"/>
    <property type="project" value="InterPro"/>
</dbReference>
<feature type="domain" description="Transposase IS110-like N-terminal" evidence="1">
    <location>
        <begin position="10"/>
        <end position="147"/>
    </location>
</feature>
<dbReference type="AlphaFoldDB" id="A0A5E7VUT2"/>
<evidence type="ECO:0000259" key="2">
    <source>
        <dbReference type="Pfam" id="PF02371"/>
    </source>
</evidence>
<dbReference type="Proteomes" id="UP000381378">
    <property type="component" value="Unassembled WGS sequence"/>
</dbReference>
<evidence type="ECO:0000259" key="1">
    <source>
        <dbReference type="Pfam" id="PF01548"/>
    </source>
</evidence>
<name>A0A5E7VUT2_PSEFL</name>
<dbReference type="InterPro" id="IPR047650">
    <property type="entry name" value="Transpos_IS110"/>
</dbReference>
<dbReference type="OrthoDB" id="9795150at2"/>
<evidence type="ECO:0000313" key="4">
    <source>
        <dbReference type="Proteomes" id="UP000381378"/>
    </source>
</evidence>